<accession>A0A5E4R7F6</accession>
<keyword evidence="3" id="KW-1185">Reference proteome</keyword>
<evidence type="ECO:0000313" key="3">
    <source>
        <dbReference type="Proteomes" id="UP000324832"/>
    </source>
</evidence>
<dbReference type="AlphaFoldDB" id="A0A5E4R7F6"/>
<organism evidence="2 3">
    <name type="scientific">Leptidea sinapis</name>
    <dbReference type="NCBI Taxonomy" id="189913"/>
    <lineage>
        <taxon>Eukaryota</taxon>
        <taxon>Metazoa</taxon>
        <taxon>Ecdysozoa</taxon>
        <taxon>Arthropoda</taxon>
        <taxon>Hexapoda</taxon>
        <taxon>Insecta</taxon>
        <taxon>Pterygota</taxon>
        <taxon>Neoptera</taxon>
        <taxon>Endopterygota</taxon>
        <taxon>Lepidoptera</taxon>
        <taxon>Glossata</taxon>
        <taxon>Ditrysia</taxon>
        <taxon>Papilionoidea</taxon>
        <taxon>Pieridae</taxon>
        <taxon>Dismorphiinae</taxon>
        <taxon>Leptidea</taxon>
    </lineage>
</organism>
<sequence>MLYEYLGKFITPQLIKKNITLKDVHQCCDTVIAAKQGHLLLRAILKELIESMGVTFTRNKWNESGLQFNQWMPEEMVPKWLENNKLEFLENKGEVENSGKSTLTQVETQNKLLQLMNSDESCECIRGWIKDCVGEAAGEEWFMRVLTQAICEHALAGGEHLNHERMNKFAPLIGEFGDEKPRREAACLYGVQHLIHKLEHPQGLTLDIFQYLHEQYIISVEGFIAWETSETEPEGKAVMLKALTSFFTNIKEADNEDSCSEA</sequence>
<dbReference type="EMBL" id="FZQP02006937">
    <property type="protein sequence ID" value="VVD05139.1"/>
    <property type="molecule type" value="Genomic_DNA"/>
</dbReference>
<dbReference type="Pfam" id="PF02020">
    <property type="entry name" value="W2"/>
    <property type="match status" value="1"/>
</dbReference>
<feature type="domain" description="W2" evidence="1">
    <location>
        <begin position="98"/>
        <end position="260"/>
    </location>
</feature>
<dbReference type="InterPro" id="IPR003307">
    <property type="entry name" value="W2_domain"/>
</dbReference>
<dbReference type="SMART" id="SM00515">
    <property type="entry name" value="eIF5C"/>
    <property type="match status" value="1"/>
</dbReference>
<dbReference type="Proteomes" id="UP000324832">
    <property type="component" value="Unassembled WGS sequence"/>
</dbReference>
<dbReference type="CDD" id="cd11559">
    <property type="entry name" value="W2_eIF4G1_like"/>
    <property type="match status" value="1"/>
</dbReference>
<reference evidence="2 3" key="1">
    <citation type="submission" date="2017-07" db="EMBL/GenBank/DDBJ databases">
        <authorList>
            <person name="Talla V."/>
            <person name="Backstrom N."/>
        </authorList>
    </citation>
    <scope>NUCLEOTIDE SEQUENCE [LARGE SCALE GENOMIC DNA]</scope>
</reference>
<dbReference type="FunFam" id="1.25.40.180:FF:000042">
    <property type="entry name" value="Eukaryotic translation initiation factor 4 gamma"/>
    <property type="match status" value="1"/>
</dbReference>
<dbReference type="SUPFAM" id="SSF48371">
    <property type="entry name" value="ARM repeat"/>
    <property type="match status" value="2"/>
</dbReference>
<proteinExistence type="predicted"/>
<gene>
    <name evidence="2" type="ORF">LSINAPIS_LOCUS14741</name>
</gene>
<dbReference type="PROSITE" id="PS51363">
    <property type="entry name" value="W2"/>
    <property type="match status" value="1"/>
</dbReference>
<dbReference type="InterPro" id="IPR016024">
    <property type="entry name" value="ARM-type_fold"/>
</dbReference>
<evidence type="ECO:0000313" key="2">
    <source>
        <dbReference type="EMBL" id="VVD05139.1"/>
    </source>
</evidence>
<evidence type="ECO:0000259" key="1">
    <source>
        <dbReference type="PROSITE" id="PS51363"/>
    </source>
</evidence>
<protein>
    <recommendedName>
        <fullName evidence="1">W2 domain-containing protein</fullName>
    </recommendedName>
</protein>
<name>A0A5E4R7F6_9NEOP</name>
<dbReference type="Gene3D" id="1.25.40.180">
    <property type="match status" value="2"/>
</dbReference>